<evidence type="ECO:0000313" key="2">
    <source>
        <dbReference type="Proteomes" id="UP001295423"/>
    </source>
</evidence>
<dbReference type="Proteomes" id="UP001295423">
    <property type="component" value="Unassembled WGS sequence"/>
</dbReference>
<organism evidence="1 2">
    <name type="scientific">Cylindrotheca closterium</name>
    <dbReference type="NCBI Taxonomy" id="2856"/>
    <lineage>
        <taxon>Eukaryota</taxon>
        <taxon>Sar</taxon>
        <taxon>Stramenopiles</taxon>
        <taxon>Ochrophyta</taxon>
        <taxon>Bacillariophyta</taxon>
        <taxon>Bacillariophyceae</taxon>
        <taxon>Bacillariophycidae</taxon>
        <taxon>Bacillariales</taxon>
        <taxon>Bacillariaceae</taxon>
        <taxon>Cylindrotheca</taxon>
    </lineage>
</organism>
<gene>
    <name evidence="1" type="ORF">CYCCA115_LOCUS21622</name>
</gene>
<dbReference type="AlphaFoldDB" id="A0AAD2G8K5"/>
<sequence length="286" mass="32109">MFANSTLSIRDCELRPKGLKSQRAQILEMTGSKESRNASYGKWRSFFFLFDQDYSSFCLFPQILLEQKIIMTFDFLIEQNNRTLAFLKAQDFIGAIDSSSLALKYHKARQAALHDQSPLHHSCSGSDCLDQCMFLSKINGSAPHSDHADHIPFVYDRGIVVPRSMHDPSVVTSILIFNTALAHHLAAEAAYGTTSPELWHKARRFYELAYQSHDMDYNVLFQIVLINNLAMIEQKMGNMSKSISCLEYLTAVLMILVDRGCSLHLHHAQGCLANIPSLASKTASAA</sequence>
<protein>
    <submittedName>
        <fullName evidence="1">Uncharacterized protein</fullName>
    </submittedName>
</protein>
<accession>A0AAD2G8K5</accession>
<proteinExistence type="predicted"/>
<name>A0AAD2G8K5_9STRA</name>
<reference evidence="1" key="1">
    <citation type="submission" date="2023-08" db="EMBL/GenBank/DDBJ databases">
        <authorList>
            <person name="Audoor S."/>
            <person name="Bilcke G."/>
        </authorList>
    </citation>
    <scope>NUCLEOTIDE SEQUENCE</scope>
</reference>
<keyword evidence="2" id="KW-1185">Reference proteome</keyword>
<evidence type="ECO:0000313" key="1">
    <source>
        <dbReference type="EMBL" id="CAJ1966038.1"/>
    </source>
</evidence>
<comment type="caution">
    <text evidence="1">The sequence shown here is derived from an EMBL/GenBank/DDBJ whole genome shotgun (WGS) entry which is preliminary data.</text>
</comment>
<dbReference type="EMBL" id="CAKOGP040002247">
    <property type="protein sequence ID" value="CAJ1966038.1"/>
    <property type="molecule type" value="Genomic_DNA"/>
</dbReference>